<keyword evidence="3 5" id="KW-1133">Transmembrane helix</keyword>
<dbReference type="InterPro" id="IPR001129">
    <property type="entry name" value="Membr-assoc_MAPEG"/>
</dbReference>
<feature type="transmembrane region" description="Helical" evidence="5">
    <location>
        <begin position="108"/>
        <end position="129"/>
    </location>
</feature>
<feature type="transmembrane region" description="Helical" evidence="5">
    <location>
        <begin position="6"/>
        <end position="26"/>
    </location>
</feature>
<feature type="transmembrane region" description="Helical" evidence="5">
    <location>
        <begin position="46"/>
        <end position="68"/>
    </location>
</feature>
<dbReference type="Gene3D" id="1.20.120.550">
    <property type="entry name" value="Membrane associated eicosanoid/glutathione metabolism-like domain"/>
    <property type="match status" value="1"/>
</dbReference>
<dbReference type="RefSeq" id="WP_138235394.1">
    <property type="nucleotide sequence ID" value="NZ_CP185860.1"/>
</dbReference>
<protein>
    <submittedName>
        <fullName evidence="6">MAPEG family protein</fullName>
    </submittedName>
</protein>
<evidence type="ECO:0000313" key="7">
    <source>
        <dbReference type="Proteomes" id="UP000306791"/>
    </source>
</evidence>
<name>A0ABY2UIN2_9GAMM</name>
<evidence type="ECO:0000256" key="2">
    <source>
        <dbReference type="ARBA" id="ARBA00022692"/>
    </source>
</evidence>
<evidence type="ECO:0000313" key="6">
    <source>
        <dbReference type="EMBL" id="TLM77717.1"/>
    </source>
</evidence>
<dbReference type="EMBL" id="VANI01000009">
    <property type="protein sequence ID" value="TLM77717.1"/>
    <property type="molecule type" value="Genomic_DNA"/>
</dbReference>
<evidence type="ECO:0000256" key="4">
    <source>
        <dbReference type="ARBA" id="ARBA00023136"/>
    </source>
</evidence>
<dbReference type="PANTHER" id="PTHR35814:SF1">
    <property type="entry name" value="GLUTATHIONE S-TRANSFERASE-RELATED"/>
    <property type="match status" value="1"/>
</dbReference>
<sequence>MQNVEITALYAGLCALLVLALAFKVVGFRRGKKVGIGTGGDKEGSILIRAHANAVEYIPLALILMLIAELNGLAPLWLHCLGGALVFARLLHAIGLIGGKGGYHPGRFFGTLLTWLVIATLALIDIAAVL</sequence>
<evidence type="ECO:0000256" key="1">
    <source>
        <dbReference type="ARBA" id="ARBA00004370"/>
    </source>
</evidence>
<evidence type="ECO:0000256" key="5">
    <source>
        <dbReference type="SAM" id="Phobius"/>
    </source>
</evidence>
<proteinExistence type="predicted"/>
<dbReference type="SUPFAM" id="SSF161084">
    <property type="entry name" value="MAPEG domain-like"/>
    <property type="match status" value="1"/>
</dbReference>
<dbReference type="InterPro" id="IPR023352">
    <property type="entry name" value="MAPEG-like_dom_sf"/>
</dbReference>
<gene>
    <name evidence="6" type="ORF">FDY93_08990</name>
</gene>
<reference evidence="6 7" key="1">
    <citation type="submission" date="2019-05" db="EMBL/GenBank/DDBJ databases">
        <title>Microbulbifer harenosus sp. nov., an alginate-degrading bacterium isolated from coastal sand.</title>
        <authorList>
            <person name="Huang H."/>
            <person name="Mo K."/>
            <person name="Bao S."/>
        </authorList>
    </citation>
    <scope>NUCLEOTIDE SEQUENCE [LARGE SCALE GENOMIC DNA]</scope>
    <source>
        <strain evidence="6 7">HB161719</strain>
    </source>
</reference>
<comment type="caution">
    <text evidence="6">The sequence shown here is derived from an EMBL/GenBank/DDBJ whole genome shotgun (WGS) entry which is preliminary data.</text>
</comment>
<dbReference type="Proteomes" id="UP000306791">
    <property type="component" value="Unassembled WGS sequence"/>
</dbReference>
<accession>A0ABY2UIN2</accession>
<feature type="transmembrane region" description="Helical" evidence="5">
    <location>
        <begin position="74"/>
        <end position="96"/>
    </location>
</feature>
<keyword evidence="4 5" id="KW-0472">Membrane</keyword>
<dbReference type="Pfam" id="PF01124">
    <property type="entry name" value="MAPEG"/>
    <property type="match status" value="1"/>
</dbReference>
<keyword evidence="2 5" id="KW-0812">Transmembrane</keyword>
<evidence type="ECO:0000256" key="3">
    <source>
        <dbReference type="ARBA" id="ARBA00022989"/>
    </source>
</evidence>
<comment type="subcellular location">
    <subcellularLocation>
        <location evidence="1">Membrane</location>
    </subcellularLocation>
</comment>
<keyword evidence="7" id="KW-1185">Reference proteome</keyword>
<organism evidence="6 7">
    <name type="scientific">Microbulbifer harenosus</name>
    <dbReference type="NCBI Taxonomy" id="2576840"/>
    <lineage>
        <taxon>Bacteria</taxon>
        <taxon>Pseudomonadati</taxon>
        <taxon>Pseudomonadota</taxon>
        <taxon>Gammaproteobacteria</taxon>
        <taxon>Cellvibrionales</taxon>
        <taxon>Microbulbiferaceae</taxon>
        <taxon>Microbulbifer</taxon>
    </lineage>
</organism>
<dbReference type="PANTHER" id="PTHR35814">
    <property type="match status" value="1"/>
</dbReference>